<feature type="domain" description="DUF6089" evidence="2">
    <location>
        <begin position="3"/>
        <end position="136"/>
    </location>
</feature>
<feature type="chain" id="PRO_5017379411" description="DUF6089 domain-containing protein" evidence="1">
    <location>
        <begin position="20"/>
        <end position="248"/>
    </location>
</feature>
<feature type="signal peptide" evidence="1">
    <location>
        <begin position="1"/>
        <end position="19"/>
    </location>
</feature>
<dbReference type="STRING" id="702745.SAMN05421818_10316"/>
<dbReference type="InterPro" id="IPR011250">
    <property type="entry name" value="OMP/PagP_B-barrel"/>
</dbReference>
<name>A0A1G8BY28_9FLAO</name>
<evidence type="ECO:0000313" key="4">
    <source>
        <dbReference type="Proteomes" id="UP000243588"/>
    </source>
</evidence>
<keyword evidence="1" id="KW-0732">Signal</keyword>
<reference evidence="4" key="1">
    <citation type="submission" date="2016-10" db="EMBL/GenBank/DDBJ databases">
        <authorList>
            <person name="Varghese N."/>
            <person name="Submissions S."/>
        </authorList>
    </citation>
    <scope>NUCLEOTIDE SEQUENCE [LARGE SCALE GENOMIC DNA]</scope>
    <source>
        <strain evidence="4">DSM 23313</strain>
    </source>
</reference>
<organism evidence="3 4">
    <name type="scientific">Myroides phaeus</name>
    <dbReference type="NCBI Taxonomy" id="702745"/>
    <lineage>
        <taxon>Bacteria</taxon>
        <taxon>Pseudomonadati</taxon>
        <taxon>Bacteroidota</taxon>
        <taxon>Flavobacteriia</taxon>
        <taxon>Flavobacteriales</taxon>
        <taxon>Flavobacteriaceae</taxon>
        <taxon>Myroides</taxon>
    </lineage>
</organism>
<proteinExistence type="predicted"/>
<gene>
    <name evidence="3" type="ORF">SAMN05421818_10316</name>
</gene>
<dbReference type="EMBL" id="FNDQ01000003">
    <property type="protein sequence ID" value="SDH37963.1"/>
    <property type="molecule type" value="Genomic_DNA"/>
</dbReference>
<accession>A0A1G8BY28</accession>
<dbReference type="RefSeq" id="WP_090405437.1">
    <property type="nucleotide sequence ID" value="NZ_FNDQ01000003.1"/>
</dbReference>
<evidence type="ECO:0000256" key="1">
    <source>
        <dbReference type="SAM" id="SignalP"/>
    </source>
</evidence>
<dbReference type="SUPFAM" id="SSF56925">
    <property type="entry name" value="OMPA-like"/>
    <property type="match status" value="1"/>
</dbReference>
<sequence>MNKILISLLVLFTATIAQAQIHEVGLGVGGSNYVGDVGSTKYIDPTNVGFNAFYRWNRSPRHSYKVSISQNKISGNDAKSDMQSRKARGYSFTNTIQQVAVGIEFNFFEFDLHEENFGLTPYLYVGVAGIRYNDLHYRTFEPIDSFDPTGIDDLDKLNKKSTDLVRGSKTNSVAIPFAGGIKLRLTSQLNLNAEVAANYTFTDNLDGSHPKQENRKSYRFGKNGNDWFFYSSLTLSYTFGKNPCYCAD</sequence>
<protein>
    <recommendedName>
        <fullName evidence="2">DUF6089 domain-containing protein</fullName>
    </recommendedName>
</protein>
<feature type="domain" description="DUF6089" evidence="2">
    <location>
        <begin position="167"/>
        <end position="247"/>
    </location>
</feature>
<dbReference type="AlphaFoldDB" id="A0A1G8BY28"/>
<evidence type="ECO:0000259" key="2">
    <source>
        <dbReference type="Pfam" id="PF19573"/>
    </source>
</evidence>
<dbReference type="Proteomes" id="UP000243588">
    <property type="component" value="Unassembled WGS sequence"/>
</dbReference>
<dbReference type="Gene3D" id="2.40.160.20">
    <property type="match status" value="1"/>
</dbReference>
<keyword evidence="4" id="KW-1185">Reference proteome</keyword>
<dbReference type="InterPro" id="IPR045743">
    <property type="entry name" value="DUF6089"/>
</dbReference>
<evidence type="ECO:0000313" key="3">
    <source>
        <dbReference type="EMBL" id="SDH37963.1"/>
    </source>
</evidence>
<dbReference type="Pfam" id="PF19573">
    <property type="entry name" value="DUF6089"/>
    <property type="match status" value="2"/>
</dbReference>